<protein>
    <submittedName>
        <fullName evidence="5">S9 family peptidase</fullName>
    </submittedName>
</protein>
<keyword evidence="3" id="KW-0732">Signal</keyword>
<feature type="signal peptide" evidence="3">
    <location>
        <begin position="1"/>
        <end position="34"/>
    </location>
</feature>
<dbReference type="PANTHER" id="PTHR42776">
    <property type="entry name" value="SERINE PEPTIDASE S9 FAMILY MEMBER"/>
    <property type="match status" value="1"/>
</dbReference>
<evidence type="ECO:0000313" key="6">
    <source>
        <dbReference type="Proteomes" id="UP000617634"/>
    </source>
</evidence>
<sequence length="671" mass="71889">MKDLSRAATAQLRPILLAGALAASLGFATSGQTAAPHDTAALAPIGQVERRITPNDIMGLTGVHDPQIAPDGTLVLYVTQPRLATGAPERSEIWIAARDRASPPVRLTQGTWKEGSPRWSPDGTAIAYLSNRKAPDDATGTATRQIWIVRPGREAPRPVTRFADGVRSFAWAPDGQSLAVLARAPREDTAHPIQEVDTPGVPVDLWIQDLASRAMRRIAVKGRTLSDVSWSPDGTRIAVRAAATSGLNDRFYHSELRVLDVASGASLRILRESAYSGASWSPDSRKVAFTAPAQGTIGIDAFVADVASGKVRKVGADLDGTIRQIVWSGETDTLLARAVVHTRQQIVRIDARTGRASPFLPFEGRITDFSVATDGQIALAASAPQRPADIWIHGDARLTALTDLNPQVHGIALGTVEEVQWTSQRDGQTIYGVLVLPPDHVPGSPRKTVVLAHGGPHEAWATAWQGSWIDWAQLLASHGYAVLLPNPRGSAGQGNAYARGVISGWGTQDYQDLTDGVDMLVARGIADPARLGIGGWSYGGFLSAWAVTHDRRFRTAVIGAAPTDPLTLALATDTPDFVTAYFGLPPEAIARMDRSAPLRALGKVEVPVLVLHGEEDARVPLSQGLAFYRGLRLLGKPASMVTYPGEPHRIGGADHQRDIQERVLAWFDAHL</sequence>
<dbReference type="EMBL" id="JADZGI010000001">
    <property type="protein sequence ID" value="MBH0113451.1"/>
    <property type="molecule type" value="Genomic_DNA"/>
</dbReference>
<reference evidence="5" key="1">
    <citation type="submission" date="2020-11" db="EMBL/GenBank/DDBJ databases">
        <title>Novosphingobium aureum sp. nov., a marine bacterium isolated from sediment of a salt flat.</title>
        <authorList>
            <person name="Yoo Y."/>
            <person name="Kim J.-J."/>
        </authorList>
    </citation>
    <scope>NUCLEOTIDE SEQUENCE</scope>
    <source>
        <strain evidence="5">YJ-S2-02</strain>
    </source>
</reference>
<dbReference type="PANTHER" id="PTHR42776:SF4">
    <property type="entry name" value="ACYLAMINO-ACID-RELEASING ENZYME"/>
    <property type="match status" value="1"/>
</dbReference>
<evidence type="ECO:0000256" key="3">
    <source>
        <dbReference type="SAM" id="SignalP"/>
    </source>
</evidence>
<keyword evidence="1" id="KW-0378">Hydrolase</keyword>
<dbReference type="Proteomes" id="UP000617634">
    <property type="component" value="Unassembled WGS sequence"/>
</dbReference>
<dbReference type="AlphaFoldDB" id="A0A931HDL0"/>
<keyword evidence="6" id="KW-1185">Reference proteome</keyword>
<name>A0A931HDL0_9SPHN</name>
<dbReference type="GO" id="GO:0006508">
    <property type="term" value="P:proteolysis"/>
    <property type="evidence" value="ECO:0007669"/>
    <property type="project" value="InterPro"/>
</dbReference>
<dbReference type="InterPro" id="IPR001375">
    <property type="entry name" value="Peptidase_S9_cat"/>
</dbReference>
<evidence type="ECO:0000259" key="4">
    <source>
        <dbReference type="Pfam" id="PF00326"/>
    </source>
</evidence>
<evidence type="ECO:0000256" key="2">
    <source>
        <dbReference type="ARBA" id="ARBA00022825"/>
    </source>
</evidence>
<dbReference type="Pfam" id="PF07676">
    <property type="entry name" value="PD40"/>
    <property type="match status" value="1"/>
</dbReference>
<organism evidence="5 6">
    <name type="scientific">Novosphingobium aureum</name>
    <dbReference type="NCBI Taxonomy" id="2792964"/>
    <lineage>
        <taxon>Bacteria</taxon>
        <taxon>Pseudomonadati</taxon>
        <taxon>Pseudomonadota</taxon>
        <taxon>Alphaproteobacteria</taxon>
        <taxon>Sphingomonadales</taxon>
        <taxon>Sphingomonadaceae</taxon>
        <taxon>Novosphingobium</taxon>
    </lineage>
</organism>
<comment type="caution">
    <text evidence="5">The sequence shown here is derived from an EMBL/GenBank/DDBJ whole genome shotgun (WGS) entry which is preliminary data.</text>
</comment>
<dbReference type="InterPro" id="IPR029058">
    <property type="entry name" value="AB_hydrolase_fold"/>
</dbReference>
<keyword evidence="2" id="KW-0720">Serine protease</keyword>
<dbReference type="Gene3D" id="2.120.10.30">
    <property type="entry name" value="TolB, C-terminal domain"/>
    <property type="match status" value="2"/>
</dbReference>
<dbReference type="InterPro" id="IPR011659">
    <property type="entry name" value="WD40"/>
</dbReference>
<evidence type="ECO:0000313" key="5">
    <source>
        <dbReference type="EMBL" id="MBH0113451.1"/>
    </source>
</evidence>
<gene>
    <name evidence="5" type="ORF">I5E68_10870</name>
</gene>
<dbReference type="SUPFAM" id="SSF53474">
    <property type="entry name" value="alpha/beta-Hydrolases"/>
    <property type="match status" value="1"/>
</dbReference>
<proteinExistence type="predicted"/>
<dbReference type="GO" id="GO:0004252">
    <property type="term" value="F:serine-type endopeptidase activity"/>
    <property type="evidence" value="ECO:0007669"/>
    <property type="project" value="TreeGrafter"/>
</dbReference>
<feature type="domain" description="Peptidase S9 prolyl oligopeptidase catalytic" evidence="4">
    <location>
        <begin position="472"/>
        <end position="671"/>
    </location>
</feature>
<dbReference type="SUPFAM" id="SSF82171">
    <property type="entry name" value="DPP6 N-terminal domain-like"/>
    <property type="match status" value="1"/>
</dbReference>
<dbReference type="Pfam" id="PF00326">
    <property type="entry name" value="Peptidase_S9"/>
    <property type="match status" value="1"/>
</dbReference>
<feature type="chain" id="PRO_5037496988" evidence="3">
    <location>
        <begin position="35"/>
        <end position="671"/>
    </location>
</feature>
<dbReference type="RefSeq" id="WP_197163664.1">
    <property type="nucleotide sequence ID" value="NZ_JADZGI010000001.1"/>
</dbReference>
<accession>A0A931HDL0</accession>
<evidence type="ECO:0000256" key="1">
    <source>
        <dbReference type="ARBA" id="ARBA00022801"/>
    </source>
</evidence>
<keyword evidence="2" id="KW-0645">Protease</keyword>
<dbReference type="Gene3D" id="3.40.50.1820">
    <property type="entry name" value="alpha/beta hydrolase"/>
    <property type="match status" value="1"/>
</dbReference>
<dbReference type="InterPro" id="IPR011042">
    <property type="entry name" value="6-blade_b-propeller_TolB-like"/>
</dbReference>